<evidence type="ECO:0000256" key="4">
    <source>
        <dbReference type="PIRSR" id="PIRSR600407-2"/>
    </source>
</evidence>
<gene>
    <name evidence="8" type="ORF">Pcinc_034431</name>
</gene>
<accession>A0AAE1EQ99</accession>
<evidence type="ECO:0000256" key="6">
    <source>
        <dbReference type="SAM" id="MobiDB-lite"/>
    </source>
</evidence>
<dbReference type="GO" id="GO:0045134">
    <property type="term" value="F:UDP phosphatase activity"/>
    <property type="evidence" value="ECO:0007669"/>
    <property type="project" value="TreeGrafter"/>
</dbReference>
<evidence type="ECO:0000256" key="2">
    <source>
        <dbReference type="ARBA" id="ARBA00022801"/>
    </source>
</evidence>
<keyword evidence="7" id="KW-0812">Transmembrane</keyword>
<keyword evidence="4" id="KW-0547">Nucleotide-binding</keyword>
<dbReference type="PANTHER" id="PTHR11782:SF83">
    <property type="entry name" value="GUANOSINE-DIPHOSPHATASE"/>
    <property type="match status" value="1"/>
</dbReference>
<feature type="active site" description="Proton acceptor" evidence="3">
    <location>
        <position position="249"/>
    </location>
</feature>
<organism evidence="8 9">
    <name type="scientific">Petrolisthes cinctipes</name>
    <name type="common">Flat porcelain crab</name>
    <dbReference type="NCBI Taxonomy" id="88211"/>
    <lineage>
        <taxon>Eukaryota</taxon>
        <taxon>Metazoa</taxon>
        <taxon>Ecdysozoa</taxon>
        <taxon>Arthropoda</taxon>
        <taxon>Crustacea</taxon>
        <taxon>Multicrustacea</taxon>
        <taxon>Malacostraca</taxon>
        <taxon>Eumalacostraca</taxon>
        <taxon>Eucarida</taxon>
        <taxon>Decapoda</taxon>
        <taxon>Pleocyemata</taxon>
        <taxon>Anomura</taxon>
        <taxon>Galatheoidea</taxon>
        <taxon>Porcellanidae</taxon>
        <taxon>Petrolisthes</taxon>
    </lineage>
</organism>
<evidence type="ECO:0008006" key="10">
    <source>
        <dbReference type="Google" id="ProtNLM"/>
    </source>
</evidence>
<feature type="binding site" evidence="4">
    <location>
        <begin position="279"/>
        <end position="283"/>
    </location>
    <ligand>
        <name>ATP</name>
        <dbReference type="ChEBI" id="CHEBI:30616"/>
    </ligand>
</feature>
<feature type="compositionally biased region" description="Basic and acidic residues" evidence="6">
    <location>
        <begin position="403"/>
        <end position="422"/>
    </location>
</feature>
<dbReference type="PROSITE" id="PS01238">
    <property type="entry name" value="GDA1_CD39_NTPASE"/>
    <property type="match status" value="1"/>
</dbReference>
<evidence type="ECO:0000256" key="5">
    <source>
        <dbReference type="RuleBase" id="RU003833"/>
    </source>
</evidence>
<feature type="transmembrane region" description="Helical" evidence="7">
    <location>
        <begin position="591"/>
        <end position="612"/>
    </location>
</feature>
<evidence type="ECO:0000256" key="7">
    <source>
        <dbReference type="SAM" id="Phobius"/>
    </source>
</evidence>
<dbReference type="GO" id="GO:0017111">
    <property type="term" value="F:ribonucleoside triphosphate phosphatase activity"/>
    <property type="evidence" value="ECO:0007669"/>
    <property type="project" value="TreeGrafter"/>
</dbReference>
<sequence length="655" mass="72720">MKVTVWSVLSGKISGHLVMNVPATQTVCKVLNTYCSYKGVSQTDGYVMRSRDNLVLNPNKTLGQAKVQEGDTLTIGLLEDEQQTFAFGSWWMVTLASFTIGMLGLVLSCWLFFHTVQTPQKFGIVVDAGSSHSEAFLFTWDGEKPLKTADVKLSHRCFIIGGISNYATHTDDLGKYFGPCINEMISLIPSDLQRDTPIYVGATAGMRILRYFDQEGADLVLLSVREFLERNTTLQVDPRNIGVISGFEEGISGWIAVNYMNNQLKQPNSTTAITLDVGGASVQVTSEVTPDDHWKASNVTLFNHTHIINSRSYLCFGIHEAFHRYSYLLVMENETDTAAESTTSKSVILDPCLAKGVTRDLPVSEISGPCALTKSNTKPDLSGITNVNPAKLKKIFKSYVKGSEGKQDPTSEERSHTTDVAKSHSGSLTIQGSGDAIKCEERVKKLFDYQSCNSTFTFGDCLDSQSLPPINRTLVAFSGIFEHLTLLLHLEPNVTLAQYKKTVFDTCSLKAELLFAAYPGFDKELVEDLCFDGMFLYSLMTSGLGINKDTWSNVQFTTEINKKEVVWPQGFMINRTSSFPSQSAPASSLNLVTFTLLLLLFAVFILSGILFLNHSHRIRSHSASYQRVIAEHIDMELHRITVYKPKIIIMRELPE</sequence>
<dbReference type="GO" id="GO:0005524">
    <property type="term" value="F:ATP binding"/>
    <property type="evidence" value="ECO:0007669"/>
    <property type="project" value="UniProtKB-KW"/>
</dbReference>
<proteinExistence type="inferred from homology"/>
<evidence type="ECO:0000256" key="1">
    <source>
        <dbReference type="ARBA" id="ARBA00009283"/>
    </source>
</evidence>
<keyword evidence="2 5" id="KW-0378">Hydrolase</keyword>
<dbReference type="PANTHER" id="PTHR11782">
    <property type="entry name" value="ADENOSINE/GUANOSINE DIPHOSPHATASE"/>
    <property type="match status" value="1"/>
</dbReference>
<name>A0AAE1EQ99_PETCI</name>
<dbReference type="GO" id="GO:0005886">
    <property type="term" value="C:plasma membrane"/>
    <property type="evidence" value="ECO:0007669"/>
    <property type="project" value="TreeGrafter"/>
</dbReference>
<keyword evidence="7" id="KW-1133">Transmembrane helix</keyword>
<comment type="caution">
    <text evidence="8">The sequence shown here is derived from an EMBL/GenBank/DDBJ whole genome shotgun (WGS) entry which is preliminary data.</text>
</comment>
<protein>
    <recommendedName>
        <fullName evidence="10">Ectonucleoside triphosphate diphosphohydrolase 2</fullName>
    </recommendedName>
</protein>
<dbReference type="Gene3D" id="3.30.420.150">
    <property type="entry name" value="Exopolyphosphatase. Domain 2"/>
    <property type="match status" value="1"/>
</dbReference>
<dbReference type="GO" id="GO:0004382">
    <property type="term" value="F:GDP phosphatase activity"/>
    <property type="evidence" value="ECO:0007669"/>
    <property type="project" value="TreeGrafter"/>
</dbReference>
<feature type="transmembrane region" description="Helical" evidence="7">
    <location>
        <begin position="90"/>
        <end position="113"/>
    </location>
</feature>
<feature type="region of interest" description="Disordered" evidence="6">
    <location>
        <begin position="403"/>
        <end position="430"/>
    </location>
</feature>
<reference evidence="8" key="1">
    <citation type="submission" date="2023-10" db="EMBL/GenBank/DDBJ databases">
        <title>Genome assemblies of two species of porcelain crab, Petrolisthes cinctipes and Petrolisthes manimaculis (Anomura: Porcellanidae).</title>
        <authorList>
            <person name="Angst P."/>
        </authorList>
    </citation>
    <scope>NUCLEOTIDE SEQUENCE</scope>
    <source>
        <strain evidence="8">PB745_01</strain>
        <tissue evidence="8">Gill</tissue>
    </source>
</reference>
<comment type="similarity">
    <text evidence="1 5">Belongs to the GDA1/CD39 NTPase family.</text>
</comment>
<evidence type="ECO:0000313" key="9">
    <source>
        <dbReference type="Proteomes" id="UP001286313"/>
    </source>
</evidence>
<keyword evidence="7" id="KW-0472">Membrane</keyword>
<dbReference type="Gene3D" id="3.30.420.40">
    <property type="match status" value="1"/>
</dbReference>
<dbReference type="InterPro" id="IPR000407">
    <property type="entry name" value="GDA1_CD39_NTPase"/>
</dbReference>
<dbReference type="Proteomes" id="UP001286313">
    <property type="component" value="Unassembled WGS sequence"/>
</dbReference>
<dbReference type="EMBL" id="JAWQEG010005023">
    <property type="protein sequence ID" value="KAK3859453.1"/>
    <property type="molecule type" value="Genomic_DNA"/>
</dbReference>
<keyword evidence="4" id="KW-0067">ATP-binding</keyword>
<evidence type="ECO:0000256" key="3">
    <source>
        <dbReference type="PIRSR" id="PIRSR600407-1"/>
    </source>
</evidence>
<dbReference type="AlphaFoldDB" id="A0AAE1EQ99"/>
<dbReference type="Pfam" id="PF01150">
    <property type="entry name" value="GDA1_CD39"/>
    <property type="match status" value="1"/>
</dbReference>
<keyword evidence="9" id="KW-1185">Reference proteome</keyword>
<dbReference type="GO" id="GO:0009134">
    <property type="term" value="P:nucleoside diphosphate catabolic process"/>
    <property type="evidence" value="ECO:0007669"/>
    <property type="project" value="TreeGrafter"/>
</dbReference>
<evidence type="ECO:0000313" key="8">
    <source>
        <dbReference type="EMBL" id="KAK3859453.1"/>
    </source>
</evidence>